<dbReference type="Proteomes" id="UP001180842">
    <property type="component" value="Unassembled WGS sequence"/>
</dbReference>
<comment type="caution">
    <text evidence="1">The sequence shown here is derived from an EMBL/GenBank/DDBJ whole genome shotgun (WGS) entry which is preliminary data.</text>
</comment>
<evidence type="ECO:0000313" key="1">
    <source>
        <dbReference type="EMBL" id="MDT2735776.1"/>
    </source>
</evidence>
<accession>A0AAE4I0Y3</accession>
<protein>
    <submittedName>
        <fullName evidence="1">Uncharacterized protein</fullName>
    </submittedName>
</protein>
<name>A0AAE4I0Y3_9ENTE</name>
<gene>
    <name evidence="1" type="ORF">P7H00_01350</name>
    <name evidence="2" type="ORF">P7H46_00015</name>
</gene>
<dbReference type="EMBL" id="JARQAI010000001">
    <property type="protein sequence ID" value="MDT2735776.1"/>
    <property type="molecule type" value="Genomic_DNA"/>
</dbReference>
<reference evidence="1 4" key="1">
    <citation type="submission" date="2023-03" db="EMBL/GenBank/DDBJ databases">
        <authorList>
            <person name="Shen W."/>
            <person name="Cai J."/>
        </authorList>
    </citation>
    <scope>NUCLEOTIDE SEQUENCE</scope>
    <source>
        <strain evidence="1">P69-2</strain>
        <strain evidence="2 4">Y59</strain>
    </source>
</reference>
<evidence type="ECO:0000313" key="2">
    <source>
        <dbReference type="EMBL" id="MDT2769218.1"/>
    </source>
</evidence>
<dbReference type="RefSeq" id="WP_067627391.1">
    <property type="nucleotide sequence ID" value="NZ_BAAAXL010000047.1"/>
</dbReference>
<sequence>MSTVHLKNILTRKEERTLELSFIPRVGDTLQVKEPDKFFLVHGITHIIENETTEFEVFVEPIDRTYWMNEI</sequence>
<dbReference type="AlphaFoldDB" id="A0AAE4I0Y3"/>
<dbReference type="Proteomes" id="UP001269061">
    <property type="component" value="Unassembled WGS sequence"/>
</dbReference>
<organism evidence="1 3">
    <name type="scientific">Enterococcus pseudoavium</name>
    <dbReference type="NCBI Taxonomy" id="44007"/>
    <lineage>
        <taxon>Bacteria</taxon>
        <taxon>Bacillati</taxon>
        <taxon>Bacillota</taxon>
        <taxon>Bacilli</taxon>
        <taxon>Lactobacillales</taxon>
        <taxon>Enterococcaceae</taxon>
        <taxon>Enterococcus</taxon>
    </lineage>
</organism>
<dbReference type="EMBL" id="JARQAZ010000001">
    <property type="protein sequence ID" value="MDT2769218.1"/>
    <property type="molecule type" value="Genomic_DNA"/>
</dbReference>
<evidence type="ECO:0000313" key="3">
    <source>
        <dbReference type="Proteomes" id="UP001180842"/>
    </source>
</evidence>
<proteinExistence type="predicted"/>
<evidence type="ECO:0000313" key="4">
    <source>
        <dbReference type="Proteomes" id="UP001269061"/>
    </source>
</evidence>
<keyword evidence="4" id="KW-1185">Reference proteome</keyword>